<dbReference type="GO" id="GO:0098609">
    <property type="term" value="P:cell-cell adhesion"/>
    <property type="evidence" value="ECO:0007669"/>
    <property type="project" value="TreeGrafter"/>
</dbReference>
<dbReference type="InterPro" id="IPR003599">
    <property type="entry name" value="Ig_sub"/>
</dbReference>
<dbReference type="Pfam" id="PF07679">
    <property type="entry name" value="I-set"/>
    <property type="match status" value="1"/>
</dbReference>
<dbReference type="Proteomes" id="UP001283361">
    <property type="component" value="Unassembled WGS sequence"/>
</dbReference>
<evidence type="ECO:0000259" key="5">
    <source>
        <dbReference type="PROSITE" id="PS50835"/>
    </source>
</evidence>
<dbReference type="InterPro" id="IPR013098">
    <property type="entry name" value="Ig_I-set"/>
</dbReference>
<evidence type="ECO:0000256" key="1">
    <source>
        <dbReference type="ARBA" id="ARBA00022737"/>
    </source>
</evidence>
<feature type="domain" description="Ig-like" evidence="5">
    <location>
        <begin position="74"/>
        <end position="168"/>
    </location>
</feature>
<keyword evidence="3" id="KW-0393">Immunoglobulin domain</keyword>
<dbReference type="InterPro" id="IPR003598">
    <property type="entry name" value="Ig_sub2"/>
</dbReference>
<protein>
    <recommendedName>
        <fullName evidence="5">Ig-like domain-containing protein</fullName>
    </recommendedName>
</protein>
<dbReference type="EMBL" id="JAWDGP010007240">
    <property type="protein sequence ID" value="KAK3727458.1"/>
    <property type="molecule type" value="Genomic_DNA"/>
</dbReference>
<dbReference type="FunFam" id="2.60.40.10:FF:000032">
    <property type="entry name" value="palladin isoform X1"/>
    <property type="match status" value="1"/>
</dbReference>
<evidence type="ECO:0000256" key="4">
    <source>
        <dbReference type="SAM" id="Phobius"/>
    </source>
</evidence>
<dbReference type="PANTHER" id="PTHR44170:SF6">
    <property type="entry name" value="CONTACTIN"/>
    <property type="match status" value="1"/>
</dbReference>
<evidence type="ECO:0000256" key="2">
    <source>
        <dbReference type="ARBA" id="ARBA00023157"/>
    </source>
</evidence>
<name>A0AAE1CQ72_9GAST</name>
<sequence length="396" mass="45422">MYVRHQISDRIRSNHTANNFRNFIKFNIIIAVLYINSGARQMMKMISQALLCVFITALMVVGQTRSELTVRIEPSARKLLVPEGSMQTFICIVEHHPKNSDVIKWVRPYNINSVEDKLSNPSIKLNSDATYTTTVELTVDKFTKSHQGTFGCDIASDERRERAAIEVSTITETKPEAVYYFGNDTVKLYCKASLGKEAVFQHWLKNNKNLEEGEKYKMHANGSLSILKLDRDDAGDYMARYNLTDQENKTYDCVVSYKAGPLVLDMAKSINKDEGESVDIKCEVKGWPHPKVTWLKNDKVLRQQKDKITFSSHNEVTDAKLTISNLKYEDEGMYTCNAYSVEFNETNEKSIKLRVKDKLAWLWPFLGIIAQIIVLVLLIVAFEKFKKKDDSHPHEQ</sequence>
<proteinExistence type="predicted"/>
<keyword evidence="1" id="KW-0677">Repeat</keyword>
<dbReference type="SUPFAM" id="SSF48726">
    <property type="entry name" value="Immunoglobulin"/>
    <property type="match status" value="3"/>
</dbReference>
<gene>
    <name evidence="6" type="ORF">RRG08_058875</name>
</gene>
<feature type="domain" description="Ig-like" evidence="5">
    <location>
        <begin position="182"/>
        <end position="256"/>
    </location>
</feature>
<keyword evidence="2" id="KW-1015">Disulfide bond</keyword>
<feature type="transmembrane region" description="Helical" evidence="4">
    <location>
        <begin position="45"/>
        <end position="62"/>
    </location>
</feature>
<dbReference type="InterPro" id="IPR036179">
    <property type="entry name" value="Ig-like_dom_sf"/>
</dbReference>
<reference evidence="6" key="1">
    <citation type="journal article" date="2023" name="G3 (Bethesda)">
        <title>A reference genome for the long-term kleptoplast-retaining sea slug Elysia crispata morphotype clarki.</title>
        <authorList>
            <person name="Eastman K.E."/>
            <person name="Pendleton A.L."/>
            <person name="Shaikh M.A."/>
            <person name="Suttiyut T."/>
            <person name="Ogas R."/>
            <person name="Tomko P."/>
            <person name="Gavelis G."/>
            <person name="Widhalm J.R."/>
            <person name="Wisecaver J.H."/>
        </authorList>
    </citation>
    <scope>NUCLEOTIDE SEQUENCE</scope>
    <source>
        <strain evidence="6">ECLA1</strain>
    </source>
</reference>
<dbReference type="InterPro" id="IPR007110">
    <property type="entry name" value="Ig-like_dom"/>
</dbReference>
<dbReference type="SMART" id="SM00409">
    <property type="entry name" value="IG"/>
    <property type="match status" value="3"/>
</dbReference>
<evidence type="ECO:0000256" key="3">
    <source>
        <dbReference type="ARBA" id="ARBA00023319"/>
    </source>
</evidence>
<dbReference type="InterPro" id="IPR013783">
    <property type="entry name" value="Ig-like_fold"/>
</dbReference>
<feature type="domain" description="Ig-like" evidence="5">
    <location>
        <begin position="261"/>
        <end position="352"/>
    </location>
</feature>
<dbReference type="Gene3D" id="2.60.40.10">
    <property type="entry name" value="Immunoglobulins"/>
    <property type="match status" value="3"/>
</dbReference>
<organism evidence="6 7">
    <name type="scientific">Elysia crispata</name>
    <name type="common">lettuce slug</name>
    <dbReference type="NCBI Taxonomy" id="231223"/>
    <lineage>
        <taxon>Eukaryota</taxon>
        <taxon>Metazoa</taxon>
        <taxon>Spiralia</taxon>
        <taxon>Lophotrochozoa</taxon>
        <taxon>Mollusca</taxon>
        <taxon>Gastropoda</taxon>
        <taxon>Heterobranchia</taxon>
        <taxon>Euthyneura</taxon>
        <taxon>Panpulmonata</taxon>
        <taxon>Sacoglossa</taxon>
        <taxon>Placobranchoidea</taxon>
        <taxon>Plakobranchidae</taxon>
        <taxon>Elysia</taxon>
    </lineage>
</organism>
<keyword evidence="4" id="KW-1133">Transmembrane helix</keyword>
<evidence type="ECO:0000313" key="6">
    <source>
        <dbReference type="EMBL" id="KAK3727458.1"/>
    </source>
</evidence>
<evidence type="ECO:0000313" key="7">
    <source>
        <dbReference type="Proteomes" id="UP001283361"/>
    </source>
</evidence>
<dbReference type="PANTHER" id="PTHR44170">
    <property type="entry name" value="PROTEIN SIDEKICK"/>
    <property type="match status" value="1"/>
</dbReference>
<comment type="caution">
    <text evidence="6">The sequence shown here is derived from an EMBL/GenBank/DDBJ whole genome shotgun (WGS) entry which is preliminary data.</text>
</comment>
<keyword evidence="4" id="KW-0812">Transmembrane</keyword>
<dbReference type="PROSITE" id="PS50835">
    <property type="entry name" value="IG_LIKE"/>
    <property type="match status" value="3"/>
</dbReference>
<feature type="transmembrane region" description="Helical" evidence="4">
    <location>
        <begin position="20"/>
        <end position="39"/>
    </location>
</feature>
<dbReference type="Pfam" id="PF00047">
    <property type="entry name" value="ig"/>
    <property type="match status" value="1"/>
</dbReference>
<dbReference type="GO" id="GO:0016020">
    <property type="term" value="C:membrane"/>
    <property type="evidence" value="ECO:0007669"/>
    <property type="project" value="UniProtKB-SubCell"/>
</dbReference>
<dbReference type="SMART" id="SM00408">
    <property type="entry name" value="IGc2"/>
    <property type="match status" value="2"/>
</dbReference>
<dbReference type="InterPro" id="IPR013151">
    <property type="entry name" value="Immunoglobulin_dom"/>
</dbReference>
<dbReference type="CDD" id="cd00096">
    <property type="entry name" value="Ig"/>
    <property type="match status" value="1"/>
</dbReference>
<accession>A0AAE1CQ72</accession>
<feature type="transmembrane region" description="Helical" evidence="4">
    <location>
        <begin position="359"/>
        <end position="382"/>
    </location>
</feature>
<keyword evidence="4" id="KW-0472">Membrane</keyword>
<keyword evidence="7" id="KW-1185">Reference proteome</keyword>
<dbReference type="AlphaFoldDB" id="A0AAE1CQ72"/>